<dbReference type="EMBL" id="APCN01002494">
    <property type="status" value="NOT_ANNOTATED_CDS"/>
    <property type="molecule type" value="Genomic_DNA"/>
</dbReference>
<dbReference type="VEuPathDB" id="VectorBase:AARA005178"/>
<sequence length="43" mass="5238">MRQMVLSNRFARINERVTKKIVSKRHIPPSRNQTHFSWNKLTM</sequence>
<accession>A0A182HV61</accession>
<evidence type="ECO:0000313" key="1">
    <source>
        <dbReference type="EnsemblMetazoa" id="AARA005178-PA"/>
    </source>
</evidence>
<dbReference type="Proteomes" id="UP000075840">
    <property type="component" value="Unassembled WGS sequence"/>
</dbReference>
<name>A0A182HV61_ANOAR</name>
<proteinExistence type="predicted"/>
<evidence type="ECO:0000313" key="2">
    <source>
        <dbReference type="Proteomes" id="UP000075840"/>
    </source>
</evidence>
<keyword evidence="2" id="KW-1185">Reference proteome</keyword>
<protein>
    <submittedName>
        <fullName evidence="1">Uncharacterized protein</fullName>
    </submittedName>
</protein>
<dbReference type="EnsemblMetazoa" id="AARA005178-RA">
    <property type="protein sequence ID" value="AARA005178-PA"/>
    <property type="gene ID" value="AARA005178"/>
</dbReference>
<reference evidence="1" key="1">
    <citation type="submission" date="2022-08" db="UniProtKB">
        <authorList>
            <consortium name="EnsemblMetazoa"/>
        </authorList>
    </citation>
    <scope>IDENTIFICATION</scope>
    <source>
        <strain evidence="1">Dongola</strain>
    </source>
</reference>
<organism evidence="1 2">
    <name type="scientific">Anopheles arabiensis</name>
    <name type="common">Mosquito</name>
    <dbReference type="NCBI Taxonomy" id="7173"/>
    <lineage>
        <taxon>Eukaryota</taxon>
        <taxon>Metazoa</taxon>
        <taxon>Ecdysozoa</taxon>
        <taxon>Arthropoda</taxon>
        <taxon>Hexapoda</taxon>
        <taxon>Insecta</taxon>
        <taxon>Pterygota</taxon>
        <taxon>Neoptera</taxon>
        <taxon>Endopterygota</taxon>
        <taxon>Diptera</taxon>
        <taxon>Nematocera</taxon>
        <taxon>Culicoidea</taxon>
        <taxon>Culicidae</taxon>
        <taxon>Anophelinae</taxon>
        <taxon>Anopheles</taxon>
    </lineage>
</organism>
<dbReference type="AlphaFoldDB" id="A0A182HV61"/>